<accession>A0AAW0S395</accession>
<keyword evidence="3" id="KW-1185">Reference proteome</keyword>
<dbReference type="Proteomes" id="UP001397290">
    <property type="component" value="Unassembled WGS sequence"/>
</dbReference>
<proteinExistence type="predicted"/>
<organism evidence="2 3">
    <name type="scientific">Beauveria asiatica</name>
    <dbReference type="NCBI Taxonomy" id="1069075"/>
    <lineage>
        <taxon>Eukaryota</taxon>
        <taxon>Fungi</taxon>
        <taxon>Dikarya</taxon>
        <taxon>Ascomycota</taxon>
        <taxon>Pezizomycotina</taxon>
        <taxon>Sordariomycetes</taxon>
        <taxon>Hypocreomycetidae</taxon>
        <taxon>Hypocreales</taxon>
        <taxon>Cordycipitaceae</taxon>
        <taxon>Beauveria</taxon>
    </lineage>
</organism>
<reference evidence="2 3" key="1">
    <citation type="submission" date="2020-02" db="EMBL/GenBank/DDBJ databases">
        <title>Comparative genomics of the hypocrealean fungal genus Beauvera.</title>
        <authorList>
            <person name="Showalter D.N."/>
            <person name="Bushley K.E."/>
            <person name="Rehner S.A."/>
        </authorList>
    </citation>
    <scope>NUCLEOTIDE SEQUENCE [LARGE SCALE GENOMIC DNA]</scope>
    <source>
        <strain evidence="2 3">ARSEF4384</strain>
    </source>
</reference>
<sequence>MPASLESSRPIMAPSLADRLLSREVPRNHATDRMSHTCAASYTTEAYHQLPTYIYAPLLSLSSIPILSCSCYHLPQTAPSLPSLPAANTMSSTKARTSVRYSTYSVAPSVTPTFATNDSAQAEFRDIATGLDRMENKALTMQRVALDDEKTDNLRKLALGAKLERALDRRMSSQDAVMRPRPKQPVISDKQQLVEKVA</sequence>
<dbReference type="EMBL" id="JAAHCF010000068">
    <property type="protein sequence ID" value="KAK8148902.1"/>
    <property type="molecule type" value="Genomic_DNA"/>
</dbReference>
<comment type="caution">
    <text evidence="2">The sequence shown here is derived from an EMBL/GenBank/DDBJ whole genome shotgun (WGS) entry which is preliminary data.</text>
</comment>
<feature type="region of interest" description="Disordered" evidence="1">
    <location>
        <begin position="168"/>
        <end position="198"/>
    </location>
</feature>
<dbReference type="AlphaFoldDB" id="A0AAW0S395"/>
<gene>
    <name evidence="2" type="ORF">G3M48_008792</name>
</gene>
<evidence type="ECO:0000256" key="1">
    <source>
        <dbReference type="SAM" id="MobiDB-lite"/>
    </source>
</evidence>
<evidence type="ECO:0000313" key="3">
    <source>
        <dbReference type="Proteomes" id="UP001397290"/>
    </source>
</evidence>
<evidence type="ECO:0000313" key="2">
    <source>
        <dbReference type="EMBL" id="KAK8148902.1"/>
    </source>
</evidence>
<protein>
    <submittedName>
        <fullName evidence="2">Uncharacterized protein</fullName>
    </submittedName>
</protein>
<name>A0AAW0S395_9HYPO</name>